<dbReference type="Proteomes" id="UP000665181">
    <property type="component" value="Unassembled WGS sequence"/>
</dbReference>
<sequence>MNAAYRVWDGKEMHYWDDEGMRLVIEHDGRWFLWRDGMECIAFSNDGVSILMWGTGFKVKNGRQIYDRDMLIGKGMTHPLLVEWSDYYGAFRVDEDTKYLFHMLINNGLARYELEVIGDVYQNPELLEEAK</sequence>
<feature type="domain" description="YopX protein" evidence="1">
    <location>
        <begin position="5"/>
        <end position="128"/>
    </location>
</feature>
<dbReference type="EMBL" id="JAGFPW010000005">
    <property type="protein sequence ID" value="MBO3794212.1"/>
    <property type="molecule type" value="Genomic_DNA"/>
</dbReference>
<dbReference type="Pfam" id="PF09643">
    <property type="entry name" value="YopX"/>
    <property type="match status" value="1"/>
</dbReference>
<dbReference type="InterPro" id="IPR019096">
    <property type="entry name" value="YopX_protein"/>
</dbReference>
<protein>
    <recommendedName>
        <fullName evidence="1">YopX protein domain-containing protein</fullName>
    </recommendedName>
</protein>
<accession>A0A8I1WGD1</accession>
<dbReference type="InterPro" id="IPR023385">
    <property type="entry name" value="YopX-like_C"/>
</dbReference>
<reference evidence="2" key="1">
    <citation type="submission" date="2021-03" db="EMBL/GenBank/DDBJ databases">
        <title>Isolation of Bacillus subtilis from fermented food sample.</title>
        <authorList>
            <person name="Lakshmanan V."/>
            <person name="Athira K."/>
            <person name="Rajagopal K."/>
        </authorList>
    </citation>
    <scope>NUCLEOTIDE SEQUENCE</scope>
    <source>
        <strain evidence="2">S1</strain>
    </source>
</reference>
<proteinExistence type="predicted"/>
<evidence type="ECO:0000313" key="3">
    <source>
        <dbReference type="Proteomes" id="UP000665181"/>
    </source>
</evidence>
<gene>
    <name evidence="2" type="ORF">J5227_07800</name>
</gene>
<dbReference type="RefSeq" id="WP_163190106.1">
    <property type="nucleotide sequence ID" value="NZ_JAGFPW010000005.1"/>
</dbReference>
<dbReference type="AlphaFoldDB" id="A0A8I1WGD1"/>
<dbReference type="Gene3D" id="2.10.70.50">
    <property type="match status" value="1"/>
</dbReference>
<organism evidence="2 3">
    <name type="scientific">Bacillus subtilis</name>
    <dbReference type="NCBI Taxonomy" id="1423"/>
    <lineage>
        <taxon>Bacteria</taxon>
        <taxon>Bacillati</taxon>
        <taxon>Bacillota</taxon>
        <taxon>Bacilli</taxon>
        <taxon>Bacillales</taxon>
        <taxon>Bacillaceae</taxon>
        <taxon>Bacillus</taxon>
    </lineage>
</organism>
<dbReference type="Gene3D" id="2.30.30.290">
    <property type="entry name" value="YopX-like domains"/>
    <property type="match status" value="1"/>
</dbReference>
<dbReference type="SUPFAM" id="SSF159006">
    <property type="entry name" value="YopX-like"/>
    <property type="match status" value="1"/>
</dbReference>
<evidence type="ECO:0000259" key="1">
    <source>
        <dbReference type="Pfam" id="PF09643"/>
    </source>
</evidence>
<evidence type="ECO:0000313" key="2">
    <source>
        <dbReference type="EMBL" id="MBO3794212.1"/>
    </source>
</evidence>
<name>A0A8I1WGD1_BACIU</name>
<comment type="caution">
    <text evidence="2">The sequence shown here is derived from an EMBL/GenBank/DDBJ whole genome shotgun (WGS) entry which is preliminary data.</text>
</comment>